<organism evidence="6 7">
    <name type="scientific">Pomacea canaliculata</name>
    <name type="common">Golden apple snail</name>
    <dbReference type="NCBI Taxonomy" id="400727"/>
    <lineage>
        <taxon>Eukaryota</taxon>
        <taxon>Metazoa</taxon>
        <taxon>Spiralia</taxon>
        <taxon>Lophotrochozoa</taxon>
        <taxon>Mollusca</taxon>
        <taxon>Gastropoda</taxon>
        <taxon>Caenogastropoda</taxon>
        <taxon>Architaenioglossa</taxon>
        <taxon>Ampullarioidea</taxon>
        <taxon>Ampullariidae</taxon>
        <taxon>Pomacea</taxon>
    </lineage>
</organism>
<gene>
    <name evidence="6" type="ORF">C0Q70_17221</name>
</gene>
<dbReference type="InterPro" id="IPR000834">
    <property type="entry name" value="Peptidase_M14"/>
</dbReference>
<feature type="region of interest" description="Disordered" evidence="4">
    <location>
        <begin position="355"/>
        <end position="418"/>
    </location>
</feature>
<protein>
    <recommendedName>
        <fullName evidence="5">Peptidase M14 domain-containing protein</fullName>
    </recommendedName>
</protein>
<feature type="active site" description="Proton donor/acceptor" evidence="3">
    <location>
        <position position="688"/>
    </location>
</feature>
<dbReference type="AlphaFoldDB" id="A0A2T7NRZ2"/>
<dbReference type="SUPFAM" id="SSF53187">
    <property type="entry name" value="Zn-dependent exopeptidases"/>
    <property type="match status" value="2"/>
</dbReference>
<feature type="compositionally biased region" description="Basic and acidic residues" evidence="4">
    <location>
        <begin position="387"/>
        <end position="410"/>
    </location>
</feature>
<feature type="domain" description="Peptidase M14" evidence="5">
    <location>
        <begin position="154"/>
        <end position="742"/>
    </location>
</feature>
<feature type="region of interest" description="Disordered" evidence="4">
    <location>
        <begin position="1024"/>
        <end position="1091"/>
    </location>
</feature>
<dbReference type="PANTHER" id="PTHR12756">
    <property type="entry name" value="CYTOSOLIC CARBOXYPEPTIDASE"/>
    <property type="match status" value="1"/>
</dbReference>
<comment type="similarity">
    <text evidence="2 3">Belongs to the peptidase M14 family.</text>
</comment>
<feature type="compositionally biased region" description="Low complexity" evidence="4">
    <location>
        <begin position="866"/>
        <end position="881"/>
    </location>
</feature>
<dbReference type="Proteomes" id="UP000245119">
    <property type="component" value="Linkage Group LG10"/>
</dbReference>
<keyword evidence="7" id="KW-1185">Reference proteome</keyword>
<comment type="caution">
    <text evidence="6">The sequence shown here is derived from an EMBL/GenBank/DDBJ whole genome shotgun (WGS) entry which is preliminary data.</text>
</comment>
<dbReference type="EMBL" id="PZQS01000010">
    <property type="protein sequence ID" value="PVD23945.1"/>
    <property type="molecule type" value="Genomic_DNA"/>
</dbReference>
<accession>A0A2T7NRZ2</accession>
<dbReference type="GO" id="GO:0006508">
    <property type="term" value="P:proteolysis"/>
    <property type="evidence" value="ECO:0007669"/>
    <property type="project" value="InterPro"/>
</dbReference>
<evidence type="ECO:0000256" key="3">
    <source>
        <dbReference type="PROSITE-ProRule" id="PRU01379"/>
    </source>
</evidence>
<evidence type="ECO:0000256" key="2">
    <source>
        <dbReference type="ARBA" id="ARBA00005988"/>
    </source>
</evidence>
<evidence type="ECO:0000313" key="7">
    <source>
        <dbReference type="Proteomes" id="UP000245119"/>
    </source>
</evidence>
<dbReference type="GO" id="GO:0004181">
    <property type="term" value="F:metallocarboxypeptidase activity"/>
    <property type="evidence" value="ECO:0007669"/>
    <property type="project" value="InterPro"/>
</dbReference>
<dbReference type="Pfam" id="PF00246">
    <property type="entry name" value="Peptidase_M14"/>
    <property type="match status" value="1"/>
</dbReference>
<dbReference type="OrthoDB" id="10253041at2759"/>
<feature type="compositionally biased region" description="Polar residues" evidence="4">
    <location>
        <begin position="821"/>
        <end position="837"/>
    </location>
</feature>
<evidence type="ECO:0000313" key="6">
    <source>
        <dbReference type="EMBL" id="PVD23945.1"/>
    </source>
</evidence>
<feature type="region of interest" description="Disordered" evidence="4">
    <location>
        <begin position="821"/>
        <end position="893"/>
    </location>
</feature>
<dbReference type="PROSITE" id="PS52035">
    <property type="entry name" value="PEPTIDASE_M14"/>
    <property type="match status" value="1"/>
</dbReference>
<feature type="compositionally biased region" description="Polar residues" evidence="4">
    <location>
        <begin position="783"/>
        <end position="793"/>
    </location>
</feature>
<name>A0A2T7NRZ2_POMCA</name>
<dbReference type="Gene3D" id="2.60.40.3120">
    <property type="match status" value="1"/>
</dbReference>
<dbReference type="InterPro" id="IPR040626">
    <property type="entry name" value="Pepdidase_M14_N"/>
</dbReference>
<dbReference type="InterPro" id="IPR050821">
    <property type="entry name" value="Cytosolic_carboxypeptidase"/>
</dbReference>
<feature type="region of interest" description="Disordered" evidence="4">
    <location>
        <begin position="981"/>
        <end position="1002"/>
    </location>
</feature>
<proteinExistence type="inferred from homology"/>
<evidence type="ECO:0000256" key="4">
    <source>
        <dbReference type="SAM" id="MobiDB-lite"/>
    </source>
</evidence>
<feature type="compositionally biased region" description="Basic and acidic residues" evidence="4">
    <location>
        <begin position="838"/>
        <end position="849"/>
    </location>
</feature>
<dbReference type="Gene3D" id="3.40.630.10">
    <property type="entry name" value="Zn peptidases"/>
    <property type="match status" value="2"/>
</dbReference>
<feature type="compositionally biased region" description="Basic residues" evidence="4">
    <location>
        <begin position="1044"/>
        <end position="1055"/>
    </location>
</feature>
<feature type="compositionally biased region" description="Polar residues" evidence="4">
    <location>
        <begin position="850"/>
        <end position="859"/>
    </location>
</feature>
<feature type="region of interest" description="Disordered" evidence="4">
    <location>
        <begin position="775"/>
        <end position="806"/>
    </location>
</feature>
<dbReference type="PANTHER" id="PTHR12756:SF12">
    <property type="entry name" value="CYTOSOLIC CARBOXYPEPTIDASE-LIKE PROTEIN 5"/>
    <property type="match status" value="1"/>
</dbReference>
<comment type="cofactor">
    <cofactor evidence="1">
        <name>Zn(2+)</name>
        <dbReference type="ChEBI" id="CHEBI:29105"/>
    </cofactor>
</comment>
<dbReference type="Pfam" id="PF18027">
    <property type="entry name" value="Pepdidase_M14_N"/>
    <property type="match status" value="1"/>
</dbReference>
<dbReference type="GO" id="GO:0008270">
    <property type="term" value="F:zinc ion binding"/>
    <property type="evidence" value="ECO:0007669"/>
    <property type="project" value="InterPro"/>
</dbReference>
<evidence type="ECO:0000256" key="1">
    <source>
        <dbReference type="ARBA" id="ARBA00001947"/>
    </source>
</evidence>
<evidence type="ECO:0000259" key="5">
    <source>
        <dbReference type="PROSITE" id="PS52035"/>
    </source>
</evidence>
<sequence>MEARFGNLTFTSKFDSGNLARVEKVSKEDDEEVSNANVNYYLGDLRHDAEFNLWTKPDCAGSPAENSNRSWFYFGVRGWVPNRLIKFNIMNMNRQGKLYGQGYTPLTRLLPSRPKWERIRDKPTFEVIDNQFILTFTYRFPDLKGGTCYFAFSYPWSYTESQEQLQILDKRFEHCLHMSPGSPPERLYYHRELLCYSLDKLRVDLLTITSCHGNTFCRETRFDKHLFPDQDTPRCYKFKDKRVFLLSSRVHPGETPGSFVFNGFLDFILRENDLRAAQLRQQYVFKLIPMLNPDGVMRGHYRTDQRGMNLNRMYLDPSPILHPSIYAAKSLLVYHHVMNQLPRLGGEPLKIHINFPCDEQSSGKDGPGVPNSPQERSGGDQDVLQSGEHDITLSSDSHKQTTRRQNETKTKSYQHPLVSASLKHVPAIQSNSEKWLEANIAGGTTSLELLSQQESAKVEPLNLTDLYMSDESASDSCPPAGLENNQIFHVSSSSSSVVSLDKLHLPATGMVNGQAEMHHVDSELCLHLSELNMSEDLCSNTLADDASFDSDTEATERLGNEGSEDEEASPVTLEGLSGNCSPHLSDAQLLEIHPHDSGVAFYMDLHGHASKRGCFIYGNYFDNEDIQLESILYAKLIALNSAHFDFGACNFSERNMYLKDKRDGFSKEGSGRVAIYKAIGIIHSYTLECNYNMGRLVNSVPPAFRDDGRATPPPLAGFPPKFTQAHYEEVGRAVAVAVLDMRDTNPWSRVSLSEYNSIHGLRDWVRRYLRSLRGGPRIPRNPSLKSMNKNGNNGLPGKSDLTPVQNTTRVSAGRVIGLDSSSRASAIRQTSQNSATTGRRELAPVKEATRNTTFSNMRTQMRRHSSTSSSPPKLSSLSGPSLPVPPVQTQGNSEHYSMMTTSSIAADTKVAIARRGGPTSRIPLPTSQSRLTLTAQANSLSDAGLTSADASLSRTLPASLLQSTMQNQPLAQVHIVGSQMLQASAPPPSPTHSQAQEAPQPSRALMSLAGAPSLSSTHSLLHKDQLQPPTGLKSLTGIGESKSPRRRYWNVRRRTQVASPKPGVAKGQNKGAVSGGGDVEPAKSHRCKRRGPRKPIVVNEAPVVVSSKMTAVQEEEMGQGISSFLFYFHKNLF</sequence>
<reference evidence="6 7" key="1">
    <citation type="submission" date="2018-04" db="EMBL/GenBank/DDBJ databases">
        <title>The genome of golden apple snail Pomacea canaliculata provides insight into stress tolerance and invasive adaptation.</title>
        <authorList>
            <person name="Liu C."/>
            <person name="Liu B."/>
            <person name="Ren Y."/>
            <person name="Zhang Y."/>
            <person name="Wang H."/>
            <person name="Li S."/>
            <person name="Jiang F."/>
            <person name="Yin L."/>
            <person name="Zhang G."/>
            <person name="Qian W."/>
            <person name="Fan W."/>
        </authorList>
    </citation>
    <scope>NUCLEOTIDE SEQUENCE [LARGE SCALE GENOMIC DNA]</scope>
    <source>
        <strain evidence="6">SZHN2017</strain>
        <tissue evidence="6">Muscle</tissue>
    </source>
</reference>